<dbReference type="PATRIC" id="fig|857265.3.peg.3987"/>
<dbReference type="OrthoDB" id="9772308at2"/>
<feature type="binding site" evidence="9">
    <location>
        <position position="266"/>
    </location>
    <ligand>
        <name>Zn(2+)</name>
        <dbReference type="ChEBI" id="CHEBI:29105"/>
        <note>catalytic</note>
    </ligand>
</feature>
<name>A0A0N0XFX7_9NEIS</name>
<gene>
    <name evidence="11" type="ORF">WG78_19455</name>
</gene>
<evidence type="ECO:0000256" key="9">
    <source>
        <dbReference type="PIRSR" id="PIRSR006615-1"/>
    </source>
</evidence>
<evidence type="ECO:0000256" key="6">
    <source>
        <dbReference type="ARBA" id="ARBA00052755"/>
    </source>
</evidence>
<keyword evidence="2 8" id="KW-0645">Protease</keyword>
<comment type="function">
    <text evidence="8">Broad specificity carboxypetidase that releases amino acids sequentially from the C-terminus, including neutral, aromatic, polar and basic residues.</text>
</comment>
<dbReference type="Gene3D" id="1.10.1370.30">
    <property type="match status" value="1"/>
</dbReference>
<comment type="caution">
    <text evidence="11">The sequence shown here is derived from an EMBL/GenBank/DDBJ whole genome shotgun (WGS) entry which is preliminary data.</text>
</comment>
<evidence type="ECO:0000256" key="5">
    <source>
        <dbReference type="ARBA" id="ARBA00023049"/>
    </source>
</evidence>
<dbReference type="Proteomes" id="UP000037939">
    <property type="component" value="Unassembled WGS sequence"/>
</dbReference>
<dbReference type="PIRSF" id="PIRSF006615">
    <property type="entry name" value="Zn_crbxpep_Taq"/>
    <property type="match status" value="1"/>
</dbReference>
<dbReference type="EC" id="3.4.17.19" evidence="8"/>
<proteinExistence type="inferred from homology"/>
<dbReference type="RefSeq" id="WP_053939629.1">
    <property type="nucleotide sequence ID" value="NZ_LAQT01000036.1"/>
</dbReference>
<dbReference type="PANTHER" id="PTHR34217:SF1">
    <property type="entry name" value="CARBOXYPEPTIDASE 1"/>
    <property type="match status" value="1"/>
</dbReference>
<keyword evidence="12" id="KW-1185">Reference proteome</keyword>
<comment type="catalytic activity">
    <reaction evidence="6 8">
        <text>Release of a C-terminal amino acid with broad specificity, except for -Pro.</text>
        <dbReference type="EC" id="3.4.17.19"/>
    </reaction>
</comment>
<keyword evidence="5 8" id="KW-0482">Metalloprotease</keyword>
<keyword evidence="1 8" id="KW-0121">Carboxypeptidase</keyword>
<comment type="similarity">
    <text evidence="7 8">Belongs to the peptidase M32 family.</text>
</comment>
<evidence type="ECO:0000256" key="2">
    <source>
        <dbReference type="ARBA" id="ARBA00022670"/>
    </source>
</evidence>
<evidence type="ECO:0000256" key="1">
    <source>
        <dbReference type="ARBA" id="ARBA00022645"/>
    </source>
</evidence>
<organism evidence="11 12">
    <name type="scientific">Amantichitinum ursilacus</name>
    <dbReference type="NCBI Taxonomy" id="857265"/>
    <lineage>
        <taxon>Bacteria</taxon>
        <taxon>Pseudomonadati</taxon>
        <taxon>Pseudomonadota</taxon>
        <taxon>Betaproteobacteria</taxon>
        <taxon>Neisseriales</taxon>
        <taxon>Chitinibacteraceae</taxon>
        <taxon>Amantichitinum</taxon>
    </lineage>
</organism>
<comment type="cofactor">
    <cofactor evidence="9">
        <name>Zn(2+)</name>
        <dbReference type="ChEBI" id="CHEBI:29105"/>
    </cofactor>
    <text evidence="9">Binds 1 zinc ion per subunit.</text>
</comment>
<sequence>MTPAYTQLHHTFTRLSRFDHLSAIAGWDSAAMMSPQSSQARSEAMAELDLLRHQILTDARVGEWFKDVGHENLNELERANLHEMHRTWHNTVVLPDWLVEARTLAGARCEHAWRTQRPANDWNGFADNLREVVKLARQEAQIRAEAAGTSRYDAMLDLYEPGLRAADLDRIFGDLKTWLPGLLQQVVAKQAQSTPVPLQGPFATERQRALGLQVMQLLGFNFEQGRVDVSTHPFCGGVPQDVRITTRYKDDDFLPALLGIIHETGHARYEQNRPGEWLSQPMGRARSMGVHESQSLLFEMQLARSPAFLRVLHPWVIEQFGQQPALQLDNFIALNQRVKPGHIRVDADEVSYPLHVILRYEIERALIEGEIEVDDIPTLWADKMQQYLGIDTRGDYRNGCMQDIHWTDGSFGYFPTYTLGAMYAAQLFQAARNAVPGLDDAIAAGNLQSLSGWLKENVWQHGSRFSTADLITRATGETLNPAFFRKHLEARYL</sequence>
<dbReference type="InterPro" id="IPR001333">
    <property type="entry name" value="Peptidase_M32_Taq"/>
</dbReference>
<feature type="active site" description="Proton donor/acceptor" evidence="10">
    <location>
        <position position="263"/>
    </location>
</feature>
<evidence type="ECO:0000256" key="3">
    <source>
        <dbReference type="ARBA" id="ARBA00022723"/>
    </source>
</evidence>
<dbReference type="PRINTS" id="PR00998">
    <property type="entry name" value="CRBOXYPTASET"/>
</dbReference>
<evidence type="ECO:0000313" key="12">
    <source>
        <dbReference type="Proteomes" id="UP000037939"/>
    </source>
</evidence>
<dbReference type="PANTHER" id="PTHR34217">
    <property type="entry name" value="METAL-DEPENDENT CARBOXYPEPTIDASE"/>
    <property type="match status" value="1"/>
</dbReference>
<dbReference type="Pfam" id="PF02074">
    <property type="entry name" value="Peptidase_M32"/>
    <property type="match status" value="1"/>
</dbReference>
<accession>A0A0N0XFX7</accession>
<dbReference type="AlphaFoldDB" id="A0A0N0XFX7"/>
<dbReference type="GO" id="GO:0004181">
    <property type="term" value="F:metallocarboxypeptidase activity"/>
    <property type="evidence" value="ECO:0007669"/>
    <property type="project" value="UniProtKB-UniRule"/>
</dbReference>
<dbReference type="GO" id="GO:0006508">
    <property type="term" value="P:proteolysis"/>
    <property type="evidence" value="ECO:0007669"/>
    <property type="project" value="UniProtKB-UniRule"/>
</dbReference>
<dbReference type="GO" id="GO:0008270">
    <property type="term" value="F:zinc ion binding"/>
    <property type="evidence" value="ECO:0007669"/>
    <property type="project" value="UniProtKB-ARBA"/>
</dbReference>
<keyword evidence="9" id="KW-0862">Zinc</keyword>
<dbReference type="CDD" id="cd06460">
    <property type="entry name" value="M32_Taq"/>
    <property type="match status" value="1"/>
</dbReference>
<protein>
    <recommendedName>
        <fullName evidence="8">Metal-dependent carboxypeptidase</fullName>
        <ecNumber evidence="8">3.4.17.19</ecNumber>
    </recommendedName>
</protein>
<evidence type="ECO:0000256" key="7">
    <source>
        <dbReference type="ARBA" id="ARBA00061580"/>
    </source>
</evidence>
<dbReference type="PROSITE" id="PS52034">
    <property type="entry name" value="PEPTIDASE_M32"/>
    <property type="match status" value="1"/>
</dbReference>
<evidence type="ECO:0000313" key="11">
    <source>
        <dbReference type="EMBL" id="KPC49533.1"/>
    </source>
</evidence>
<keyword evidence="3 8" id="KW-0479">Metal-binding</keyword>
<evidence type="ECO:0000256" key="4">
    <source>
        <dbReference type="ARBA" id="ARBA00022801"/>
    </source>
</evidence>
<evidence type="ECO:0000256" key="8">
    <source>
        <dbReference type="PIRNR" id="PIRNR006615"/>
    </source>
</evidence>
<feature type="binding site" evidence="9">
    <location>
        <position position="292"/>
    </location>
    <ligand>
        <name>Zn(2+)</name>
        <dbReference type="ChEBI" id="CHEBI:29105"/>
        <note>catalytic</note>
    </ligand>
</feature>
<feature type="binding site" evidence="9">
    <location>
        <position position="262"/>
    </location>
    <ligand>
        <name>Zn(2+)</name>
        <dbReference type="ChEBI" id="CHEBI:29105"/>
        <note>catalytic</note>
    </ligand>
</feature>
<dbReference type="EMBL" id="LAQT01000036">
    <property type="protein sequence ID" value="KPC49533.1"/>
    <property type="molecule type" value="Genomic_DNA"/>
</dbReference>
<dbReference type="FunFam" id="1.10.1370.30:FF:000003">
    <property type="entry name" value="Thermostable carboxypeptidase 1"/>
    <property type="match status" value="1"/>
</dbReference>
<keyword evidence="4 8" id="KW-0378">Hydrolase</keyword>
<evidence type="ECO:0000256" key="10">
    <source>
        <dbReference type="PIRSR" id="PIRSR006615-2"/>
    </source>
</evidence>
<reference evidence="11 12" key="1">
    <citation type="submission" date="2015-07" db="EMBL/GenBank/DDBJ databases">
        <title>Draft genome sequence of the Amantichitinum ursilacus IGB-41, a new chitin-degrading bacterium.</title>
        <authorList>
            <person name="Kirstahler P."/>
            <person name="Guenther M."/>
            <person name="Grumaz C."/>
            <person name="Rupp S."/>
            <person name="Zibek S."/>
            <person name="Sohn K."/>
        </authorList>
    </citation>
    <scope>NUCLEOTIDE SEQUENCE [LARGE SCALE GENOMIC DNA]</scope>
    <source>
        <strain evidence="11 12">IGB-41</strain>
    </source>
</reference>
<dbReference type="SUPFAM" id="SSF55486">
    <property type="entry name" value="Metalloproteases ('zincins'), catalytic domain"/>
    <property type="match status" value="1"/>
</dbReference>